<proteinExistence type="predicted"/>
<dbReference type="EC" id="2.1.1.171" evidence="3"/>
<dbReference type="KEGG" id="mgly:NCTC10194_00594"/>
<dbReference type="InterPro" id="IPR004398">
    <property type="entry name" value="RNA_MeTrfase_RsmD"/>
</dbReference>
<evidence type="ECO:0000256" key="1">
    <source>
        <dbReference type="ARBA" id="ARBA00022603"/>
    </source>
</evidence>
<dbReference type="Gene3D" id="3.40.50.150">
    <property type="entry name" value="Vaccinia Virus protein VP39"/>
    <property type="match status" value="1"/>
</dbReference>
<gene>
    <name evidence="3" type="primary">MCYN0472</name>
    <name evidence="3" type="ORF">NCTC10194_00594</name>
</gene>
<dbReference type="NCBIfam" id="TIGR00095">
    <property type="entry name" value="16S rRNA (guanine(966)-N(2))-methyltransferase RsmD"/>
    <property type="match status" value="1"/>
</dbReference>
<sequence length="180" mass="20716">MLRIIAGKYKFRKLKQPDQNITRATTDKVREAVFSSLQFKIIDKDCLDLFSGSGAWAIEAMSRDANSVQAIELDKKAFRIILENIASVGEQNIHALNMEALSYLVKTDRKFDFIFIDAPFKRFDLVNEALEIIVSRNILNDDGEIIIETDQKKEIVLPEHLKVFKEKRHGRIDLLYVCKA</sequence>
<accession>A0A449AW29</accession>
<dbReference type="Proteomes" id="UP000290815">
    <property type="component" value="Chromosome"/>
</dbReference>
<dbReference type="InterPro" id="IPR029063">
    <property type="entry name" value="SAM-dependent_MTases_sf"/>
</dbReference>
<dbReference type="PIRSF" id="PIRSF004553">
    <property type="entry name" value="CHP00095"/>
    <property type="match status" value="1"/>
</dbReference>
<dbReference type="SUPFAM" id="SSF53335">
    <property type="entry name" value="S-adenosyl-L-methionine-dependent methyltransferases"/>
    <property type="match status" value="1"/>
</dbReference>
<keyword evidence="1 3" id="KW-0489">Methyltransferase</keyword>
<name>A0A449AW29_9BACT</name>
<dbReference type="Pfam" id="PF03602">
    <property type="entry name" value="Cons_hypoth95"/>
    <property type="match status" value="1"/>
</dbReference>
<keyword evidence="2 3" id="KW-0808">Transferase</keyword>
<dbReference type="PANTHER" id="PTHR43542:SF1">
    <property type="entry name" value="METHYLTRANSFERASE"/>
    <property type="match status" value="1"/>
</dbReference>
<dbReference type="GO" id="GO:0052913">
    <property type="term" value="F:16S rRNA (guanine(966)-N(2))-methyltransferase activity"/>
    <property type="evidence" value="ECO:0007669"/>
    <property type="project" value="UniProtKB-EC"/>
</dbReference>
<keyword evidence="4" id="KW-1185">Reference proteome</keyword>
<organism evidence="3 4">
    <name type="scientific">Mycoplasmopsis glycophila</name>
    <dbReference type="NCBI Taxonomy" id="171285"/>
    <lineage>
        <taxon>Bacteria</taxon>
        <taxon>Bacillati</taxon>
        <taxon>Mycoplasmatota</taxon>
        <taxon>Mycoplasmoidales</taxon>
        <taxon>Metamycoplasmataceae</taxon>
        <taxon>Mycoplasmopsis</taxon>
    </lineage>
</organism>
<dbReference type="PANTHER" id="PTHR43542">
    <property type="entry name" value="METHYLTRANSFERASE"/>
    <property type="match status" value="1"/>
</dbReference>
<dbReference type="CDD" id="cd02440">
    <property type="entry name" value="AdoMet_MTases"/>
    <property type="match status" value="1"/>
</dbReference>
<dbReference type="EMBL" id="LR215024">
    <property type="protein sequence ID" value="VEU70855.1"/>
    <property type="molecule type" value="Genomic_DNA"/>
</dbReference>
<evidence type="ECO:0000256" key="2">
    <source>
        <dbReference type="ARBA" id="ARBA00022679"/>
    </source>
</evidence>
<evidence type="ECO:0000313" key="3">
    <source>
        <dbReference type="EMBL" id="VEU70855.1"/>
    </source>
</evidence>
<protein>
    <submittedName>
        <fullName evidence="3">Methyltransferase</fullName>
        <ecNumber evidence="3">2.1.1.-</ecNumber>
        <ecNumber evidence="3">2.1.1.171</ecNumber>
    </submittedName>
</protein>
<reference evidence="3 4" key="1">
    <citation type="submission" date="2019-01" db="EMBL/GenBank/DDBJ databases">
        <authorList>
            <consortium name="Pathogen Informatics"/>
        </authorList>
    </citation>
    <scope>NUCLEOTIDE SEQUENCE [LARGE SCALE GENOMIC DNA]</scope>
    <source>
        <strain evidence="3 4">NCTC10194</strain>
    </source>
</reference>
<dbReference type="EC" id="2.1.1.-" evidence="3"/>
<evidence type="ECO:0000313" key="4">
    <source>
        <dbReference type="Proteomes" id="UP000290815"/>
    </source>
</evidence>
<dbReference type="RefSeq" id="WP_027333467.1">
    <property type="nucleotide sequence ID" value="NZ_LR215024.1"/>
</dbReference>
<dbReference type="AlphaFoldDB" id="A0A449AW29"/>